<dbReference type="PANTHER" id="PTHR44169">
    <property type="entry name" value="NADPH-DEPENDENT 1-ACYLDIHYDROXYACETONE PHOSPHATE REDUCTASE"/>
    <property type="match status" value="1"/>
</dbReference>
<dbReference type="KEGG" id="cmp:Cha6605_6208"/>
<evidence type="ECO:0000256" key="3">
    <source>
        <dbReference type="RuleBase" id="RU000363"/>
    </source>
</evidence>
<sequence length="263" mass="28115">MVLLSLDSIDYQTTWNLKEQQIVNIQDAIALVTGANRGIGYAFVNGLLQAGVTKVYATARKIDSLTAVTALDPRRVIPLQLDVTNHSLVHALPSQAPDVNLLINNAGILAFGNILEVPTETISSQFNTNFYGSLNMARAFVPVIERNNGGAIVNILTLVALASMPGLAVYNASKAAAWSMTQSLRASVAAKGIAVHGVFPGAVDTQMLAGVDMPKTSPADIVKAVLLGIEAGQEDIFPDPMSDRVYTAWRQDHKAIEKQFATM</sequence>
<gene>
    <name evidence="4" type="ORF">Cha6605_6208</name>
</gene>
<dbReference type="InterPro" id="IPR036291">
    <property type="entry name" value="NAD(P)-bd_dom_sf"/>
</dbReference>
<dbReference type="HOGENOM" id="CLU_010194_2_6_3"/>
<dbReference type="eggNOG" id="COG4221">
    <property type="taxonomic scope" value="Bacteria"/>
</dbReference>
<keyword evidence="4" id="KW-0614">Plasmid</keyword>
<evidence type="ECO:0008006" key="6">
    <source>
        <dbReference type="Google" id="ProtNLM"/>
    </source>
</evidence>
<dbReference type="PATRIC" id="fig|1173020.3.peg.7111"/>
<protein>
    <recommendedName>
        <fullName evidence="6">Short-chain alcohol dehydrogenase</fullName>
    </recommendedName>
</protein>
<accession>K9UPM2</accession>
<dbReference type="Pfam" id="PF00106">
    <property type="entry name" value="adh_short"/>
    <property type="match status" value="1"/>
</dbReference>
<dbReference type="Gene3D" id="3.40.50.720">
    <property type="entry name" value="NAD(P)-binding Rossmann-like Domain"/>
    <property type="match status" value="1"/>
</dbReference>
<evidence type="ECO:0000313" key="5">
    <source>
        <dbReference type="Proteomes" id="UP000010366"/>
    </source>
</evidence>
<dbReference type="NCBIfam" id="NF006118">
    <property type="entry name" value="PRK08264.1-4"/>
    <property type="match status" value="1"/>
</dbReference>
<dbReference type="EMBL" id="CP003601">
    <property type="protein sequence ID" value="AFY97037.1"/>
    <property type="molecule type" value="Genomic_DNA"/>
</dbReference>
<comment type="similarity">
    <text evidence="1 3">Belongs to the short-chain dehydrogenases/reductases (SDR) family.</text>
</comment>
<keyword evidence="5" id="KW-1185">Reference proteome</keyword>
<dbReference type="SUPFAM" id="SSF51735">
    <property type="entry name" value="NAD(P)-binding Rossmann-fold domains"/>
    <property type="match status" value="1"/>
</dbReference>
<keyword evidence="2" id="KW-0560">Oxidoreductase</keyword>
<dbReference type="AlphaFoldDB" id="K9UPM2"/>
<evidence type="ECO:0000256" key="1">
    <source>
        <dbReference type="ARBA" id="ARBA00006484"/>
    </source>
</evidence>
<organism evidence="4 5">
    <name type="scientific">Chamaesiphon minutus (strain ATCC 27169 / PCC 6605)</name>
    <dbReference type="NCBI Taxonomy" id="1173020"/>
    <lineage>
        <taxon>Bacteria</taxon>
        <taxon>Bacillati</taxon>
        <taxon>Cyanobacteriota</taxon>
        <taxon>Cyanophyceae</taxon>
        <taxon>Gomontiellales</taxon>
        <taxon>Chamaesiphonaceae</taxon>
        <taxon>Chamaesiphon</taxon>
    </lineage>
</organism>
<geneLocation type="plasmid" evidence="4 5">
    <name>pCHA6605.01</name>
</geneLocation>
<dbReference type="RefSeq" id="WP_015328922.1">
    <property type="nucleotide sequence ID" value="NC_020053.1"/>
</dbReference>
<evidence type="ECO:0000256" key="2">
    <source>
        <dbReference type="ARBA" id="ARBA00023002"/>
    </source>
</evidence>
<evidence type="ECO:0000313" key="4">
    <source>
        <dbReference type="EMBL" id="AFY97037.1"/>
    </source>
</evidence>
<reference evidence="4 5" key="1">
    <citation type="submission" date="2012-05" db="EMBL/GenBank/DDBJ databases">
        <title>Noncontiguous Finished plasmid 1 of genome of Chamaesiphon sp. PCC 6605.</title>
        <authorList>
            <consortium name="US DOE Joint Genome Institute"/>
            <person name="Gugger M."/>
            <person name="Coursin T."/>
            <person name="Rippka R."/>
            <person name="Tandeau De Marsac N."/>
            <person name="Huntemann M."/>
            <person name="Wei C.-L."/>
            <person name="Han J."/>
            <person name="Detter J.C."/>
            <person name="Han C."/>
            <person name="Tapia R."/>
            <person name="Chen A."/>
            <person name="Kyrpides N."/>
            <person name="Mavromatis K."/>
            <person name="Markowitz V."/>
            <person name="Szeto E."/>
            <person name="Ivanova N."/>
            <person name="Pagani I."/>
            <person name="Pati A."/>
            <person name="Goodwin L."/>
            <person name="Nordberg H.P."/>
            <person name="Cantor M.N."/>
            <person name="Hua S.X."/>
            <person name="Woyke T."/>
            <person name="Kerfeld C.A."/>
        </authorList>
    </citation>
    <scope>NUCLEOTIDE SEQUENCE [LARGE SCALE GENOMIC DNA]</scope>
    <source>
        <strain evidence="5">ATCC 27169 / PCC 6605</strain>
        <plasmid evidence="5">Plasmid pCHA6605.01</plasmid>
    </source>
</reference>
<proteinExistence type="inferred from homology"/>
<dbReference type="PRINTS" id="PR00080">
    <property type="entry name" value="SDRFAMILY"/>
</dbReference>
<dbReference type="InterPro" id="IPR002347">
    <property type="entry name" value="SDR_fam"/>
</dbReference>
<dbReference type="PANTHER" id="PTHR44169:SF6">
    <property type="entry name" value="NADPH-DEPENDENT 1-ACYLDIHYDROXYACETONE PHOSPHATE REDUCTASE"/>
    <property type="match status" value="1"/>
</dbReference>
<dbReference type="PRINTS" id="PR00081">
    <property type="entry name" value="GDHRDH"/>
</dbReference>
<name>K9UPM2_CHAP6</name>
<dbReference type="GO" id="GO:0016491">
    <property type="term" value="F:oxidoreductase activity"/>
    <property type="evidence" value="ECO:0007669"/>
    <property type="project" value="UniProtKB-KW"/>
</dbReference>
<dbReference type="Proteomes" id="UP000010366">
    <property type="component" value="Plasmid pCHA6605.01"/>
</dbReference>